<dbReference type="EMBL" id="AP022588">
    <property type="protein sequence ID" value="BBY30801.1"/>
    <property type="molecule type" value="Genomic_DNA"/>
</dbReference>
<dbReference type="KEGG" id="msei:MSEDJ_48970"/>
<name>A0A7I7QWU6_9MYCO</name>
<proteinExistence type="predicted"/>
<organism evidence="2 3">
    <name type="scientific">Mycolicibacterium sediminis</name>
    <dbReference type="NCBI Taxonomy" id="1286180"/>
    <lineage>
        <taxon>Bacteria</taxon>
        <taxon>Bacillati</taxon>
        <taxon>Actinomycetota</taxon>
        <taxon>Actinomycetes</taxon>
        <taxon>Mycobacteriales</taxon>
        <taxon>Mycobacteriaceae</taxon>
        <taxon>Mycolicibacterium</taxon>
    </lineage>
</organism>
<evidence type="ECO:0000256" key="1">
    <source>
        <dbReference type="SAM" id="MobiDB-lite"/>
    </source>
</evidence>
<protein>
    <submittedName>
        <fullName evidence="2">Uncharacterized protein</fullName>
    </submittedName>
</protein>
<dbReference type="AlphaFoldDB" id="A0A7I7QWU6"/>
<evidence type="ECO:0000313" key="2">
    <source>
        <dbReference type="EMBL" id="BBY30801.1"/>
    </source>
</evidence>
<accession>A0A7I7QWU6</accession>
<sequence>MVARPNVIRMFFKLVPFAMRAPVLVRAAADERRLVTQARRLGRAVSVGHDSRNVGSRHRTYPADTQARGGPDPPHLLLTRKFVNV</sequence>
<reference evidence="2 3" key="1">
    <citation type="journal article" date="2019" name="Emerg. Microbes Infect.">
        <title>Comprehensive subspecies identification of 175 nontuberculous mycobacteria species based on 7547 genomic profiles.</title>
        <authorList>
            <person name="Matsumoto Y."/>
            <person name="Kinjo T."/>
            <person name="Motooka D."/>
            <person name="Nabeya D."/>
            <person name="Jung N."/>
            <person name="Uechi K."/>
            <person name="Horii T."/>
            <person name="Iida T."/>
            <person name="Fujita J."/>
            <person name="Nakamura S."/>
        </authorList>
    </citation>
    <scope>NUCLEOTIDE SEQUENCE [LARGE SCALE GENOMIC DNA]</scope>
    <source>
        <strain evidence="2 3">JCM 17899</strain>
    </source>
</reference>
<feature type="region of interest" description="Disordered" evidence="1">
    <location>
        <begin position="46"/>
        <end position="74"/>
    </location>
</feature>
<evidence type="ECO:0000313" key="3">
    <source>
        <dbReference type="Proteomes" id="UP000467193"/>
    </source>
</evidence>
<gene>
    <name evidence="2" type="ORF">MSEDJ_48970</name>
</gene>
<keyword evidence="3" id="KW-1185">Reference proteome</keyword>
<dbReference type="Proteomes" id="UP000467193">
    <property type="component" value="Chromosome"/>
</dbReference>